<evidence type="ECO:0000256" key="1">
    <source>
        <dbReference type="SAM" id="MobiDB-lite"/>
    </source>
</evidence>
<accession>A0AAU2A2X8</accession>
<sequence>MTVTLRQLPPGSILLASPETVTARLGSLFSPVQATGSVGPDDEDGETDADGDTLAEGDWDAESDGEGDGDVDADGDADSLDADADGLGDSVAYAAVVATVPDSSAAGISAAATARAGRDRVRRDLMKWPPLALEGS</sequence>
<dbReference type="AlphaFoldDB" id="A0AAU2A2X8"/>
<gene>
    <name evidence="2" type="ORF">OHA22_27800</name>
</gene>
<proteinExistence type="predicted"/>
<protein>
    <submittedName>
        <fullName evidence="2">Uncharacterized protein</fullName>
    </submittedName>
</protein>
<name>A0AAU2A2X8_9ACTN</name>
<dbReference type="EMBL" id="CP108222">
    <property type="protein sequence ID" value="WTT19064.1"/>
    <property type="molecule type" value="Genomic_DNA"/>
</dbReference>
<feature type="region of interest" description="Disordered" evidence="1">
    <location>
        <begin position="27"/>
        <end position="85"/>
    </location>
</feature>
<organism evidence="2">
    <name type="scientific">Streptomyces sp. NBC_00093</name>
    <dbReference type="NCBI Taxonomy" id="2975649"/>
    <lineage>
        <taxon>Bacteria</taxon>
        <taxon>Bacillati</taxon>
        <taxon>Actinomycetota</taxon>
        <taxon>Actinomycetes</taxon>
        <taxon>Kitasatosporales</taxon>
        <taxon>Streptomycetaceae</taxon>
        <taxon>Streptomyces</taxon>
    </lineage>
</organism>
<feature type="compositionally biased region" description="Acidic residues" evidence="1">
    <location>
        <begin position="40"/>
        <end position="85"/>
    </location>
</feature>
<reference evidence="2" key="1">
    <citation type="submission" date="2022-10" db="EMBL/GenBank/DDBJ databases">
        <title>The complete genomes of actinobacterial strains from the NBC collection.</title>
        <authorList>
            <person name="Joergensen T.S."/>
            <person name="Alvarez Arevalo M."/>
            <person name="Sterndorff E.B."/>
            <person name="Faurdal D."/>
            <person name="Vuksanovic O."/>
            <person name="Mourched A.-S."/>
            <person name="Charusanti P."/>
            <person name="Shaw S."/>
            <person name="Blin K."/>
            <person name="Weber T."/>
        </authorList>
    </citation>
    <scope>NUCLEOTIDE SEQUENCE</scope>
    <source>
        <strain evidence="2">NBC_00093</strain>
    </source>
</reference>
<evidence type="ECO:0000313" key="2">
    <source>
        <dbReference type="EMBL" id="WTT19064.1"/>
    </source>
</evidence>